<dbReference type="RefSeq" id="WP_029426537.1">
    <property type="nucleotide sequence ID" value="NZ_CP012801.1"/>
</dbReference>
<dbReference type="AlphaFoldDB" id="A0A0N7IFJ7"/>
<dbReference type="KEGG" id="bcel:BcellWH2_03158"/>
<evidence type="ECO:0008006" key="5">
    <source>
        <dbReference type="Google" id="ProtNLM"/>
    </source>
</evidence>
<accession>A0A0N7IFJ7</accession>
<feature type="region of interest" description="Disordered" evidence="1">
    <location>
        <begin position="25"/>
        <end position="56"/>
    </location>
</feature>
<evidence type="ECO:0000256" key="1">
    <source>
        <dbReference type="SAM" id="MobiDB-lite"/>
    </source>
</evidence>
<feature type="region of interest" description="Disordered" evidence="1">
    <location>
        <begin position="77"/>
        <end position="178"/>
    </location>
</feature>
<feature type="chain" id="PRO_5006013439" description="DUF4890 domain-containing protein" evidence="2">
    <location>
        <begin position="26"/>
        <end position="178"/>
    </location>
</feature>
<reference evidence="3 4" key="1">
    <citation type="journal article" date="2015" name="Science">
        <title>Genetic determinants of in vivo fitness and diet responsiveness in multiple human gut Bacteroides.</title>
        <authorList>
            <person name="Wu M."/>
            <person name="McNulty N.P."/>
            <person name="Rodionov D.A."/>
            <person name="Khoroshkin M.S."/>
            <person name="Griffin N.W."/>
            <person name="Cheng J."/>
            <person name="Latreille P."/>
            <person name="Kerstetter R.A."/>
            <person name="Terrapon N."/>
            <person name="Henrissat B."/>
            <person name="Osterman A.L."/>
            <person name="Gordon J.I."/>
        </authorList>
    </citation>
    <scope>NUCLEOTIDE SEQUENCE [LARGE SCALE GENOMIC DNA]</scope>
    <source>
        <strain evidence="3 4">WH2</strain>
    </source>
</reference>
<proteinExistence type="predicted"/>
<sequence>MKSTGRLWLLAVCLLCGLVCTQAQEQEKKQLPREVPSPEKAARKMTDRMKEELQLTDKQYDKLYKLNLKEQQEHFATMTERGNGQRPSMGGRPGMGGGRPPMEGGMGPGMGGGRPPMGAPGERPAMEKDNVEKMQKAAAKKEKKIRKILTTEQYAKWQEMRQPQEPPHLQDHPHKPNL</sequence>
<evidence type="ECO:0000313" key="4">
    <source>
        <dbReference type="Proteomes" id="UP000061809"/>
    </source>
</evidence>
<feature type="compositionally biased region" description="Basic and acidic residues" evidence="1">
    <location>
        <begin position="168"/>
        <end position="178"/>
    </location>
</feature>
<dbReference type="PATRIC" id="fig|246787.4.peg.3271"/>
<feature type="compositionally biased region" description="Basic and acidic residues" evidence="1">
    <location>
        <begin position="124"/>
        <end position="135"/>
    </location>
</feature>
<feature type="signal peptide" evidence="2">
    <location>
        <begin position="1"/>
        <end position="25"/>
    </location>
</feature>
<keyword evidence="2" id="KW-0732">Signal</keyword>
<evidence type="ECO:0000313" key="3">
    <source>
        <dbReference type="EMBL" id="ALJ60395.1"/>
    </source>
</evidence>
<dbReference type="EMBL" id="CP012801">
    <property type="protein sequence ID" value="ALJ60395.1"/>
    <property type="molecule type" value="Genomic_DNA"/>
</dbReference>
<organism evidence="3 4">
    <name type="scientific">Bacteroides cellulosilyticus</name>
    <dbReference type="NCBI Taxonomy" id="246787"/>
    <lineage>
        <taxon>Bacteria</taxon>
        <taxon>Pseudomonadati</taxon>
        <taxon>Bacteroidota</taxon>
        <taxon>Bacteroidia</taxon>
        <taxon>Bacteroidales</taxon>
        <taxon>Bacteroidaceae</taxon>
        <taxon>Bacteroides</taxon>
    </lineage>
</organism>
<dbReference type="Proteomes" id="UP000061809">
    <property type="component" value="Chromosome"/>
</dbReference>
<feature type="compositionally biased region" description="Gly residues" evidence="1">
    <location>
        <begin position="91"/>
        <end position="115"/>
    </location>
</feature>
<evidence type="ECO:0000256" key="2">
    <source>
        <dbReference type="SAM" id="SignalP"/>
    </source>
</evidence>
<protein>
    <recommendedName>
        <fullName evidence="5">DUF4890 domain-containing protein</fullName>
    </recommendedName>
</protein>
<name>A0A0N7IFJ7_9BACE</name>
<gene>
    <name evidence="3" type="ORF">BcellWH2_03158</name>
</gene>